<accession>A0A291FAV0</accession>
<dbReference type="PRINTS" id="PR00463">
    <property type="entry name" value="EP450I"/>
</dbReference>
<evidence type="ECO:0000256" key="1">
    <source>
        <dbReference type="ARBA" id="ARBA00001971"/>
    </source>
</evidence>
<dbReference type="GO" id="GO:0005506">
    <property type="term" value="F:iron ion binding"/>
    <property type="evidence" value="ECO:0007669"/>
    <property type="project" value="InterPro"/>
</dbReference>
<dbReference type="InterPro" id="IPR050651">
    <property type="entry name" value="Plant_Cytochrome_P450_Monoox"/>
</dbReference>
<evidence type="ECO:0000256" key="7">
    <source>
        <dbReference type="ARBA" id="ARBA00022989"/>
    </source>
</evidence>
<dbReference type="InterPro" id="IPR017972">
    <property type="entry name" value="Cyt_P450_CS"/>
</dbReference>
<dbReference type="InterPro" id="IPR036396">
    <property type="entry name" value="Cyt_P450_sf"/>
</dbReference>
<dbReference type="Gene3D" id="1.10.630.10">
    <property type="entry name" value="Cytochrome P450"/>
    <property type="match status" value="1"/>
</dbReference>
<evidence type="ECO:0000256" key="6">
    <source>
        <dbReference type="ARBA" id="ARBA00022723"/>
    </source>
</evidence>
<evidence type="ECO:0000256" key="9">
    <source>
        <dbReference type="ARBA" id="ARBA00023004"/>
    </source>
</evidence>
<evidence type="ECO:0000256" key="13">
    <source>
        <dbReference type="RuleBase" id="RU000461"/>
    </source>
</evidence>
<dbReference type="SUPFAM" id="SSF48264">
    <property type="entry name" value="Cytochrome P450"/>
    <property type="match status" value="1"/>
</dbReference>
<evidence type="ECO:0000256" key="11">
    <source>
        <dbReference type="ARBA" id="ARBA00023136"/>
    </source>
</evidence>
<keyword evidence="5 14" id="KW-0812">Transmembrane</keyword>
<evidence type="ECO:0000256" key="8">
    <source>
        <dbReference type="ARBA" id="ARBA00023002"/>
    </source>
</evidence>
<feature type="transmembrane region" description="Helical" evidence="14">
    <location>
        <begin position="6"/>
        <end position="22"/>
    </location>
</feature>
<dbReference type="InterPro" id="IPR002401">
    <property type="entry name" value="Cyt_P450_E_grp-I"/>
</dbReference>
<protein>
    <submittedName>
        <fullName evidence="15">CYP867B5</fullName>
    </submittedName>
</protein>
<dbReference type="CDD" id="cd20618">
    <property type="entry name" value="CYP71_clan"/>
    <property type="match status" value="1"/>
</dbReference>
<evidence type="ECO:0000256" key="12">
    <source>
        <dbReference type="PIRSR" id="PIRSR602401-1"/>
    </source>
</evidence>
<organism evidence="15">
    <name type="scientific">Taxus chinensis</name>
    <name type="common">Chinese yew</name>
    <name type="synonym">Taxus wallichiana var. chinensis</name>
    <dbReference type="NCBI Taxonomy" id="29808"/>
    <lineage>
        <taxon>Eukaryota</taxon>
        <taxon>Viridiplantae</taxon>
        <taxon>Streptophyta</taxon>
        <taxon>Embryophyta</taxon>
        <taxon>Tracheophyta</taxon>
        <taxon>Spermatophyta</taxon>
        <taxon>Pinopsida</taxon>
        <taxon>Pinidae</taxon>
        <taxon>Conifers II</taxon>
        <taxon>Cupressales</taxon>
        <taxon>Taxaceae</taxon>
        <taxon>Taxus</taxon>
    </lineage>
</organism>
<comment type="similarity">
    <text evidence="13">Belongs to the cytochrome P450 family.</text>
</comment>
<keyword evidence="13" id="KW-0503">Monooxygenase</keyword>
<evidence type="ECO:0000256" key="3">
    <source>
        <dbReference type="ARBA" id="ARBA00005122"/>
    </source>
</evidence>
<keyword evidence="9 12" id="KW-0408">Iron</keyword>
<keyword evidence="11 14" id="KW-0472">Membrane</keyword>
<comment type="cofactor">
    <cofactor evidence="1 12">
        <name>heme</name>
        <dbReference type="ChEBI" id="CHEBI:30413"/>
    </cofactor>
</comment>
<dbReference type="PANTHER" id="PTHR47947">
    <property type="entry name" value="CYTOCHROME P450 82C3-RELATED"/>
    <property type="match status" value="1"/>
</dbReference>
<dbReference type="GO" id="GO:0042617">
    <property type="term" value="P:paclitaxel biosynthetic process"/>
    <property type="evidence" value="ECO:0007669"/>
    <property type="project" value="UniProtKB-UniPathway"/>
</dbReference>
<proteinExistence type="evidence at transcript level"/>
<keyword evidence="10" id="KW-0876">Taxol biosynthesis</keyword>
<evidence type="ECO:0000256" key="5">
    <source>
        <dbReference type="ARBA" id="ARBA00022692"/>
    </source>
</evidence>
<dbReference type="GO" id="GO:0016020">
    <property type="term" value="C:membrane"/>
    <property type="evidence" value="ECO:0007669"/>
    <property type="project" value="UniProtKB-SubCell"/>
</dbReference>
<dbReference type="PANTHER" id="PTHR47947:SF26">
    <property type="entry name" value="CYTOCHROME P450"/>
    <property type="match status" value="1"/>
</dbReference>
<dbReference type="GO" id="GO:0016705">
    <property type="term" value="F:oxidoreductase activity, acting on paired donors, with incorporation or reduction of molecular oxygen"/>
    <property type="evidence" value="ECO:0007669"/>
    <property type="project" value="InterPro"/>
</dbReference>
<dbReference type="UniPathway" id="UPA00842"/>
<keyword evidence="6 12" id="KW-0479">Metal-binding</keyword>
<feature type="binding site" description="axial binding residue" evidence="12">
    <location>
        <position position="449"/>
    </location>
    <ligand>
        <name>heme</name>
        <dbReference type="ChEBI" id="CHEBI:30413"/>
    </ligand>
    <ligandPart>
        <name>Fe</name>
        <dbReference type="ChEBI" id="CHEBI:18248"/>
    </ligandPart>
</feature>
<dbReference type="InterPro" id="IPR001128">
    <property type="entry name" value="Cyt_P450"/>
</dbReference>
<dbReference type="PROSITE" id="PS00086">
    <property type="entry name" value="CYTOCHROME_P450"/>
    <property type="match status" value="1"/>
</dbReference>
<keyword evidence="7 14" id="KW-1133">Transmembrane helix</keyword>
<sequence>MTFQAAGIVVVFALAALFLILNKRRTRSGNGKKKPPHPPSWPIIGHLHLLQQKRPLHRVLSSLSESYGPIMHLQLGFRPLLVISSSDLAKQCFTTNDKAFASRPRLSKGKHMAYGNKNFAQAPYGSFWRNLRKMCTLHIFSATRIESFEQVRVEEISALIRSLFDSCQREVTPANIKSRLSDLTFNIMLRMVASKKLSEAVYSEDLQEARHFKDTIEEAFLLVGAFDVGDYLPFLNWLDPQGLKSAMKKLQKKRDAFLQKLLKDHREKRGFQPKDLIDVLISATDNHEIQSDSNDDVVKATALGIISAGTDTSSVTIEWALAALLQHPHVLSKAQEELDTHVGRERVIEEADLQELKYLQAIVKETLRLYPAGPLLVPHESTEDCSVGGYHVPAGTRLLVNAWAIQRDPAVWERPTEFDPERFLKGEREIDVKGQDFELIPFGSGRRMCPGMSLALTVVTQTLGRLLQSFEWSIPAGTTIDMREGFGLTMPKAIPLEAIIKPRLPLHLY</sequence>
<reference evidence="15" key="1">
    <citation type="journal article" date="2017" name="Front. Plant Sci.">
        <title>Transcriptome Assembly and Systematic Identification of Novel Cytochrome P450s in Taxus chinensis.</title>
        <authorList>
            <person name="Liao W."/>
            <person name="Zhao S."/>
            <person name="Zhang M."/>
            <person name="Dong K."/>
            <person name="Chen Y."/>
            <person name="Fu C."/>
            <person name="Yu L."/>
        </authorList>
    </citation>
    <scope>NUCLEOTIDE SEQUENCE</scope>
</reference>
<comment type="subcellular location">
    <subcellularLocation>
        <location evidence="2">Membrane</location>
    </subcellularLocation>
</comment>
<evidence type="ECO:0000256" key="4">
    <source>
        <dbReference type="ARBA" id="ARBA00022617"/>
    </source>
</evidence>
<dbReference type="EMBL" id="MF448583">
    <property type="protein sequence ID" value="ATG29904.1"/>
    <property type="molecule type" value="mRNA"/>
</dbReference>
<dbReference type="GO" id="GO:0020037">
    <property type="term" value="F:heme binding"/>
    <property type="evidence" value="ECO:0007669"/>
    <property type="project" value="InterPro"/>
</dbReference>
<evidence type="ECO:0000256" key="10">
    <source>
        <dbReference type="ARBA" id="ARBA00023059"/>
    </source>
</evidence>
<keyword evidence="4 12" id="KW-0349">Heme</keyword>
<dbReference type="GO" id="GO:0004497">
    <property type="term" value="F:monooxygenase activity"/>
    <property type="evidence" value="ECO:0007669"/>
    <property type="project" value="UniProtKB-KW"/>
</dbReference>
<evidence type="ECO:0000256" key="2">
    <source>
        <dbReference type="ARBA" id="ARBA00004370"/>
    </source>
</evidence>
<name>A0A291FAV0_TAXCH</name>
<evidence type="ECO:0000313" key="15">
    <source>
        <dbReference type="EMBL" id="ATG29904.1"/>
    </source>
</evidence>
<dbReference type="PRINTS" id="PR00385">
    <property type="entry name" value="P450"/>
</dbReference>
<dbReference type="AlphaFoldDB" id="A0A291FAV0"/>
<evidence type="ECO:0000256" key="14">
    <source>
        <dbReference type="SAM" id="Phobius"/>
    </source>
</evidence>
<dbReference type="Pfam" id="PF00067">
    <property type="entry name" value="p450"/>
    <property type="match status" value="1"/>
</dbReference>
<comment type="pathway">
    <text evidence="3">Alkaloid biosynthesis; taxol biosynthesis.</text>
</comment>
<dbReference type="FunFam" id="1.10.630.10:FF:000026">
    <property type="entry name" value="Cytochrome P450 82C4"/>
    <property type="match status" value="1"/>
</dbReference>
<keyword evidence="8 13" id="KW-0560">Oxidoreductase</keyword>